<dbReference type="EMBL" id="CP113162">
    <property type="protein sequence ID" value="WEF51544.1"/>
    <property type="molecule type" value="Genomic_DNA"/>
</dbReference>
<dbReference type="InterPro" id="IPR044878">
    <property type="entry name" value="UbiA_sf"/>
</dbReference>
<keyword evidence="8" id="KW-1185">Reference proteome</keyword>
<protein>
    <submittedName>
        <fullName evidence="7">UbiA family prenyltransferase</fullName>
    </submittedName>
</protein>
<dbReference type="CDD" id="cd13963">
    <property type="entry name" value="PT_UbiA_2"/>
    <property type="match status" value="1"/>
</dbReference>
<dbReference type="InterPro" id="IPR036412">
    <property type="entry name" value="HAD-like_sf"/>
</dbReference>
<evidence type="ECO:0000256" key="6">
    <source>
        <dbReference type="SAM" id="Phobius"/>
    </source>
</evidence>
<dbReference type="Gene3D" id="1.10.357.140">
    <property type="entry name" value="UbiA prenyltransferase"/>
    <property type="match status" value="1"/>
</dbReference>
<sequence length="487" mass="54048">MNQTSIHTASYQQAILPIVVDLDHTYLKVDSLYELFATALFSKPVQTLRSLFQLTRGIAAFKCRLVEIAKLDSASLPVHRELISYLEEQSALGRDIHLATAAHISIARNVASEKTLFKSIYGTGPDMNLKGAAKARQLMEAFPDGFVYAGDSTSDIPVWREARAAIVVAPNRKLANHLQASGIRIEQSFIEAPSLLSSWWRAFRPHQWAKNLLIFVPLILGAPEVTLTGLLTTFVFMLLLCGVASLTYVVNDIADVTSDRKHWSKRRRPFASGAIPIRDGLIVASFGLPILLLTGLLISPPAALCLICYTAITLGYSFGWKRVPLFDTFLIALLFTIRVLMGTITASLITSVWLLVFSMFFFFSMALAKRHTEILRAAEHGLDHINGRGYRTDDAVLTLVMGLSSSMAAIVLVVIYMVEEVFTRRMIYAEPIWLWITPMAIFLFVCRIWILSHRGRMTDDPVAFALRDRICLALGACVVAAIALAIS</sequence>
<evidence type="ECO:0000313" key="8">
    <source>
        <dbReference type="Proteomes" id="UP001213907"/>
    </source>
</evidence>
<keyword evidence="3 6" id="KW-0812">Transmembrane</keyword>
<evidence type="ECO:0000256" key="4">
    <source>
        <dbReference type="ARBA" id="ARBA00022989"/>
    </source>
</evidence>
<comment type="subcellular location">
    <subcellularLocation>
        <location evidence="1">Membrane</location>
        <topology evidence="1">Multi-pass membrane protein</topology>
    </subcellularLocation>
</comment>
<dbReference type="Gene3D" id="3.40.50.1000">
    <property type="entry name" value="HAD superfamily/HAD-like"/>
    <property type="match status" value="1"/>
</dbReference>
<reference evidence="7 8" key="1">
    <citation type="submission" date="2022-11" db="EMBL/GenBank/DDBJ databases">
        <authorList>
            <person name="Siebert D."/>
            <person name="Busche T."/>
            <person name="Saydam E."/>
            <person name="Kalinowski J."/>
            <person name="Ruckert C."/>
            <person name="Blombach B."/>
        </authorList>
    </citation>
    <scope>NUCLEOTIDE SEQUENCE [LARGE SCALE GENOMIC DNA]</scope>
    <source>
        <strain evidence="7 8">DSM 1083</strain>
    </source>
</reference>
<evidence type="ECO:0000256" key="1">
    <source>
        <dbReference type="ARBA" id="ARBA00004141"/>
    </source>
</evidence>
<evidence type="ECO:0000256" key="2">
    <source>
        <dbReference type="ARBA" id="ARBA00022475"/>
    </source>
</evidence>
<feature type="transmembrane region" description="Helical" evidence="6">
    <location>
        <begin position="325"/>
        <end position="344"/>
    </location>
</feature>
<feature type="transmembrane region" description="Helical" evidence="6">
    <location>
        <begin position="350"/>
        <end position="368"/>
    </location>
</feature>
<proteinExistence type="predicted"/>
<feature type="transmembrane region" description="Helical" evidence="6">
    <location>
        <begin position="298"/>
        <end position="318"/>
    </location>
</feature>
<evidence type="ECO:0000313" key="7">
    <source>
        <dbReference type="EMBL" id="WEF51544.1"/>
    </source>
</evidence>
<feature type="transmembrane region" description="Helical" evidence="6">
    <location>
        <begin position="231"/>
        <end position="250"/>
    </location>
</feature>
<evidence type="ECO:0000256" key="5">
    <source>
        <dbReference type="ARBA" id="ARBA00023136"/>
    </source>
</evidence>
<dbReference type="SUPFAM" id="SSF56784">
    <property type="entry name" value="HAD-like"/>
    <property type="match status" value="1"/>
</dbReference>
<dbReference type="Proteomes" id="UP001213907">
    <property type="component" value="Chromosome"/>
</dbReference>
<keyword evidence="4 6" id="KW-1133">Transmembrane helix</keyword>
<dbReference type="InterPro" id="IPR000537">
    <property type="entry name" value="UbiA_prenyltransferase"/>
</dbReference>
<dbReference type="NCBIfam" id="NF006088">
    <property type="entry name" value="PRK08238.1"/>
    <property type="match status" value="1"/>
</dbReference>
<gene>
    <name evidence="7" type="ORF">AFIC_003139</name>
</gene>
<feature type="transmembrane region" description="Helical" evidence="6">
    <location>
        <begin position="395"/>
        <end position="417"/>
    </location>
</feature>
<keyword evidence="2" id="KW-1003">Cell membrane</keyword>
<feature type="transmembrane region" description="Helical" evidence="6">
    <location>
        <begin position="470"/>
        <end position="486"/>
    </location>
</feature>
<accession>A0ABY8BPE7</accession>
<feature type="transmembrane region" description="Helical" evidence="6">
    <location>
        <begin position="432"/>
        <end position="450"/>
    </location>
</feature>
<dbReference type="InterPro" id="IPR023214">
    <property type="entry name" value="HAD_sf"/>
</dbReference>
<evidence type="ECO:0000256" key="3">
    <source>
        <dbReference type="ARBA" id="ARBA00022692"/>
    </source>
</evidence>
<feature type="transmembrane region" description="Helical" evidence="6">
    <location>
        <begin position="270"/>
        <end position="292"/>
    </location>
</feature>
<keyword evidence="5 6" id="KW-0472">Membrane</keyword>
<organism evidence="7 8">
    <name type="scientific">Afipia carboxydohydrogena</name>
    <name type="common">Pseudomonas carboxydohydrogena</name>
    <dbReference type="NCBI Taxonomy" id="290"/>
    <lineage>
        <taxon>Bacteria</taxon>
        <taxon>Pseudomonadati</taxon>
        <taxon>Pseudomonadota</taxon>
        <taxon>Alphaproteobacteria</taxon>
        <taxon>Hyphomicrobiales</taxon>
        <taxon>Nitrobacteraceae</taxon>
        <taxon>Afipia</taxon>
    </lineage>
</organism>
<name>A0ABY8BPE7_AFICR</name>
<dbReference type="Pfam" id="PF01040">
    <property type="entry name" value="UbiA"/>
    <property type="match status" value="1"/>
</dbReference>
<dbReference type="RefSeq" id="WP_275247137.1">
    <property type="nucleotide sequence ID" value="NZ_BAABDX010000001.1"/>
</dbReference>